<dbReference type="InterPro" id="IPR004088">
    <property type="entry name" value="KH_dom_type_1"/>
</dbReference>
<evidence type="ECO:0000256" key="1">
    <source>
        <dbReference type="PROSITE-ProRule" id="PRU00117"/>
    </source>
</evidence>
<sequence>MGGSLSRIILHSENSVNTCDDPTYKEQFLGTCASDIINNYPLLFNADRSRMVEKTDEKRCFILPLHLLKLVMGDRGDRMLQISKESNSQIEVRLMNDKPHECIVVITGSPKEASNARHLISMWRSKSSADVAYLSIFMHKTVNHGCG</sequence>
<dbReference type="KEGG" id="hro:HELRODRAFT_173064"/>
<evidence type="ECO:0000313" key="5">
    <source>
        <dbReference type="Proteomes" id="UP000015101"/>
    </source>
</evidence>
<dbReference type="Pfam" id="PF00013">
    <property type="entry name" value="KH_1"/>
    <property type="match status" value="1"/>
</dbReference>
<proteinExistence type="predicted"/>
<dbReference type="GeneID" id="20204361"/>
<organism evidence="4 5">
    <name type="scientific">Helobdella robusta</name>
    <name type="common">Californian leech</name>
    <dbReference type="NCBI Taxonomy" id="6412"/>
    <lineage>
        <taxon>Eukaryota</taxon>
        <taxon>Metazoa</taxon>
        <taxon>Spiralia</taxon>
        <taxon>Lophotrochozoa</taxon>
        <taxon>Annelida</taxon>
        <taxon>Clitellata</taxon>
        <taxon>Hirudinea</taxon>
        <taxon>Rhynchobdellida</taxon>
        <taxon>Glossiphoniidae</taxon>
        <taxon>Helobdella</taxon>
    </lineage>
</organism>
<evidence type="ECO:0000259" key="2">
    <source>
        <dbReference type="Pfam" id="PF00013"/>
    </source>
</evidence>
<dbReference type="InParanoid" id="T1F6B2"/>
<dbReference type="AlphaFoldDB" id="T1F6B2"/>
<reference evidence="4" key="3">
    <citation type="submission" date="2015-06" db="UniProtKB">
        <authorList>
            <consortium name="EnsemblMetazoa"/>
        </authorList>
    </citation>
    <scope>IDENTIFICATION</scope>
</reference>
<dbReference type="GO" id="GO:0003723">
    <property type="term" value="F:RNA binding"/>
    <property type="evidence" value="ECO:0007669"/>
    <property type="project" value="UniProtKB-UniRule"/>
</dbReference>
<feature type="domain" description="K Homology" evidence="2">
    <location>
        <begin position="62"/>
        <end position="120"/>
    </location>
</feature>
<keyword evidence="5" id="KW-1185">Reference proteome</keyword>
<dbReference type="RefSeq" id="XP_009017944.1">
    <property type="nucleotide sequence ID" value="XM_009019696.1"/>
</dbReference>
<dbReference type="CDD" id="cd00105">
    <property type="entry name" value="KH-I"/>
    <property type="match status" value="1"/>
</dbReference>
<dbReference type="InterPro" id="IPR036612">
    <property type="entry name" value="KH_dom_type_1_sf"/>
</dbReference>
<protein>
    <recommendedName>
        <fullName evidence="2">K Homology domain-containing protein</fullName>
    </recommendedName>
</protein>
<accession>T1F6B2</accession>
<dbReference type="Gene3D" id="3.30.1370.10">
    <property type="entry name" value="K Homology domain, type 1"/>
    <property type="match status" value="1"/>
</dbReference>
<dbReference type="Proteomes" id="UP000015101">
    <property type="component" value="Unassembled WGS sequence"/>
</dbReference>
<evidence type="ECO:0000313" key="3">
    <source>
        <dbReference type="EMBL" id="ESO04008.1"/>
    </source>
</evidence>
<gene>
    <name evidence="4" type="primary">20204361</name>
    <name evidence="3" type="ORF">HELRODRAFT_173064</name>
</gene>
<dbReference type="EnsemblMetazoa" id="HelroT173064">
    <property type="protein sequence ID" value="HelroP173064"/>
    <property type="gene ID" value="HelroG173064"/>
</dbReference>
<dbReference type="SUPFAM" id="SSF54791">
    <property type="entry name" value="Eukaryotic type KH-domain (KH-domain type I)"/>
    <property type="match status" value="1"/>
</dbReference>
<dbReference type="EMBL" id="AMQM01004434">
    <property type="status" value="NOT_ANNOTATED_CDS"/>
    <property type="molecule type" value="Genomic_DNA"/>
</dbReference>
<dbReference type="PROSITE" id="PS50084">
    <property type="entry name" value="KH_TYPE_1"/>
    <property type="match status" value="1"/>
</dbReference>
<reference evidence="5" key="1">
    <citation type="submission" date="2012-12" db="EMBL/GenBank/DDBJ databases">
        <authorList>
            <person name="Hellsten U."/>
            <person name="Grimwood J."/>
            <person name="Chapman J.A."/>
            <person name="Shapiro H."/>
            <person name="Aerts A."/>
            <person name="Otillar R.P."/>
            <person name="Terry A.Y."/>
            <person name="Boore J.L."/>
            <person name="Simakov O."/>
            <person name="Marletaz F."/>
            <person name="Cho S.-J."/>
            <person name="Edsinger-Gonzales E."/>
            <person name="Havlak P."/>
            <person name="Kuo D.-H."/>
            <person name="Larsson T."/>
            <person name="Lv J."/>
            <person name="Arendt D."/>
            <person name="Savage R."/>
            <person name="Osoegawa K."/>
            <person name="de Jong P."/>
            <person name="Lindberg D.R."/>
            <person name="Seaver E.C."/>
            <person name="Weisblat D.A."/>
            <person name="Putnam N.H."/>
            <person name="Grigoriev I.V."/>
            <person name="Rokhsar D.S."/>
        </authorList>
    </citation>
    <scope>NUCLEOTIDE SEQUENCE</scope>
</reference>
<keyword evidence="1" id="KW-0694">RNA-binding</keyword>
<dbReference type="EMBL" id="KB096551">
    <property type="protein sequence ID" value="ESO04008.1"/>
    <property type="molecule type" value="Genomic_DNA"/>
</dbReference>
<dbReference type="CTD" id="20204361"/>
<reference evidence="3 5" key="2">
    <citation type="journal article" date="2013" name="Nature">
        <title>Insights into bilaterian evolution from three spiralian genomes.</title>
        <authorList>
            <person name="Simakov O."/>
            <person name="Marletaz F."/>
            <person name="Cho S.J."/>
            <person name="Edsinger-Gonzales E."/>
            <person name="Havlak P."/>
            <person name="Hellsten U."/>
            <person name="Kuo D.H."/>
            <person name="Larsson T."/>
            <person name="Lv J."/>
            <person name="Arendt D."/>
            <person name="Savage R."/>
            <person name="Osoegawa K."/>
            <person name="de Jong P."/>
            <person name="Grimwood J."/>
            <person name="Chapman J.A."/>
            <person name="Shapiro H."/>
            <person name="Aerts A."/>
            <person name="Otillar R.P."/>
            <person name="Terry A.Y."/>
            <person name="Boore J.L."/>
            <person name="Grigoriev I.V."/>
            <person name="Lindberg D.R."/>
            <person name="Seaver E.C."/>
            <person name="Weisblat D.A."/>
            <person name="Putnam N.H."/>
            <person name="Rokhsar D.S."/>
        </authorList>
    </citation>
    <scope>NUCLEOTIDE SEQUENCE</scope>
</reference>
<name>T1F6B2_HELRO</name>
<dbReference type="HOGENOM" id="CLU_1770084_0_0_1"/>
<evidence type="ECO:0000313" key="4">
    <source>
        <dbReference type="EnsemblMetazoa" id="HelroP173064"/>
    </source>
</evidence>